<dbReference type="EMBL" id="ML213594">
    <property type="protein sequence ID" value="TFK41638.1"/>
    <property type="molecule type" value="Genomic_DNA"/>
</dbReference>
<sequence>MFSLLAIRWLNHGQTLHPNVRDHYLELYARIRNTATDEERKTFFYSPLHPISSAEVVDPQLRAKFDLDLSHTSETGYLEDIFQSMQWTHHIPESICLQLLELLIAHLRQDICYRDSDGEVLVRWNLLKFTWNIVRQILRYPLPFDNTDPESGLIHSQILSNIFLCCEEISKCIAVFSQEPRSIKSAVYVQAQKKCAMEMISLRQSMSDLQFGELKKCSGFSRMGKVVEAMKEFTSVTENESTPASVLWPFQSKEEQDTLWNTLNEYTIY</sequence>
<name>A0A5C3MCR1_9AGAR</name>
<organism evidence="1 2">
    <name type="scientific">Crucibulum laeve</name>
    <dbReference type="NCBI Taxonomy" id="68775"/>
    <lineage>
        <taxon>Eukaryota</taxon>
        <taxon>Fungi</taxon>
        <taxon>Dikarya</taxon>
        <taxon>Basidiomycota</taxon>
        <taxon>Agaricomycotina</taxon>
        <taxon>Agaricomycetes</taxon>
        <taxon>Agaricomycetidae</taxon>
        <taxon>Agaricales</taxon>
        <taxon>Agaricineae</taxon>
        <taxon>Nidulariaceae</taxon>
        <taxon>Crucibulum</taxon>
    </lineage>
</organism>
<dbReference type="AlphaFoldDB" id="A0A5C3MCR1"/>
<evidence type="ECO:0000313" key="1">
    <source>
        <dbReference type="EMBL" id="TFK41638.1"/>
    </source>
</evidence>
<evidence type="ECO:0000313" key="2">
    <source>
        <dbReference type="Proteomes" id="UP000308652"/>
    </source>
</evidence>
<proteinExistence type="predicted"/>
<accession>A0A5C3MCR1</accession>
<protein>
    <submittedName>
        <fullName evidence="1">Uncharacterized protein</fullName>
    </submittedName>
</protein>
<reference evidence="1 2" key="1">
    <citation type="journal article" date="2019" name="Nat. Ecol. Evol.">
        <title>Megaphylogeny resolves global patterns of mushroom evolution.</title>
        <authorList>
            <person name="Varga T."/>
            <person name="Krizsan K."/>
            <person name="Foldi C."/>
            <person name="Dima B."/>
            <person name="Sanchez-Garcia M."/>
            <person name="Sanchez-Ramirez S."/>
            <person name="Szollosi G.J."/>
            <person name="Szarkandi J.G."/>
            <person name="Papp V."/>
            <person name="Albert L."/>
            <person name="Andreopoulos W."/>
            <person name="Angelini C."/>
            <person name="Antonin V."/>
            <person name="Barry K.W."/>
            <person name="Bougher N.L."/>
            <person name="Buchanan P."/>
            <person name="Buyck B."/>
            <person name="Bense V."/>
            <person name="Catcheside P."/>
            <person name="Chovatia M."/>
            <person name="Cooper J."/>
            <person name="Damon W."/>
            <person name="Desjardin D."/>
            <person name="Finy P."/>
            <person name="Geml J."/>
            <person name="Haridas S."/>
            <person name="Hughes K."/>
            <person name="Justo A."/>
            <person name="Karasinski D."/>
            <person name="Kautmanova I."/>
            <person name="Kiss B."/>
            <person name="Kocsube S."/>
            <person name="Kotiranta H."/>
            <person name="LaButti K.M."/>
            <person name="Lechner B.E."/>
            <person name="Liimatainen K."/>
            <person name="Lipzen A."/>
            <person name="Lukacs Z."/>
            <person name="Mihaltcheva S."/>
            <person name="Morgado L.N."/>
            <person name="Niskanen T."/>
            <person name="Noordeloos M.E."/>
            <person name="Ohm R.A."/>
            <person name="Ortiz-Santana B."/>
            <person name="Ovrebo C."/>
            <person name="Racz N."/>
            <person name="Riley R."/>
            <person name="Savchenko A."/>
            <person name="Shiryaev A."/>
            <person name="Soop K."/>
            <person name="Spirin V."/>
            <person name="Szebenyi C."/>
            <person name="Tomsovsky M."/>
            <person name="Tulloss R.E."/>
            <person name="Uehling J."/>
            <person name="Grigoriev I.V."/>
            <person name="Vagvolgyi C."/>
            <person name="Papp T."/>
            <person name="Martin F.M."/>
            <person name="Miettinen O."/>
            <person name="Hibbett D.S."/>
            <person name="Nagy L.G."/>
        </authorList>
    </citation>
    <scope>NUCLEOTIDE SEQUENCE [LARGE SCALE GENOMIC DNA]</scope>
    <source>
        <strain evidence="1 2">CBS 166.37</strain>
    </source>
</reference>
<keyword evidence="2" id="KW-1185">Reference proteome</keyword>
<gene>
    <name evidence="1" type="ORF">BDQ12DRAFT_678289</name>
</gene>
<dbReference type="Proteomes" id="UP000308652">
    <property type="component" value="Unassembled WGS sequence"/>
</dbReference>